<dbReference type="GO" id="GO:0005667">
    <property type="term" value="C:transcription regulator complex"/>
    <property type="evidence" value="ECO:0007669"/>
    <property type="project" value="TreeGrafter"/>
</dbReference>
<feature type="domain" description="Retinoblastoma-associated protein B-box" evidence="2">
    <location>
        <begin position="584"/>
        <end position="706"/>
    </location>
</feature>
<dbReference type="GO" id="GO:0006357">
    <property type="term" value="P:regulation of transcription by RNA polymerase II"/>
    <property type="evidence" value="ECO:0007669"/>
    <property type="project" value="InterPro"/>
</dbReference>
<feature type="region of interest" description="Disordered" evidence="1">
    <location>
        <begin position="782"/>
        <end position="802"/>
    </location>
</feature>
<dbReference type="GO" id="GO:0000785">
    <property type="term" value="C:chromatin"/>
    <property type="evidence" value="ECO:0007669"/>
    <property type="project" value="TreeGrafter"/>
</dbReference>
<dbReference type="GO" id="GO:0000977">
    <property type="term" value="F:RNA polymerase II transcription regulatory region sequence-specific DNA binding"/>
    <property type="evidence" value="ECO:0007669"/>
    <property type="project" value="TreeGrafter"/>
</dbReference>
<reference evidence="3" key="1">
    <citation type="submission" date="2021-01" db="EMBL/GenBank/DDBJ databases">
        <authorList>
            <consortium name="Genoscope - CEA"/>
            <person name="William W."/>
        </authorList>
    </citation>
    <scope>NUCLEOTIDE SEQUENCE</scope>
</reference>
<dbReference type="AlphaFoldDB" id="A0A8S1P4U2"/>
<keyword evidence="4" id="KW-1185">Reference proteome</keyword>
<comment type="caution">
    <text evidence="3">The sequence shown here is derived from an EMBL/GenBank/DDBJ whole genome shotgun (WGS) entry which is preliminary data.</text>
</comment>
<protein>
    <recommendedName>
        <fullName evidence="2">Retinoblastoma-associated protein B-box domain-containing protein</fullName>
    </recommendedName>
</protein>
<dbReference type="Pfam" id="PF01857">
    <property type="entry name" value="RB_B"/>
    <property type="match status" value="1"/>
</dbReference>
<dbReference type="CDD" id="cd20548">
    <property type="entry name" value="CYCLIN_RB-like"/>
    <property type="match status" value="1"/>
</dbReference>
<proteinExistence type="predicted"/>
<sequence length="886" mass="103464">MDTDSLQQQLQLIYQTFSLDQSTFKLMQEMTNNYILNNKTNDYIVIPRIALWLASKQQQIAAIDGSIVYGSGISINSIINDCQNKGINNIDQLIDVAINMVTDLKVDQTCLKTLTLLKHNNSILNMFYQKMEALLLHFKINDQNILIKNITWLLFLITKKSLNLQDVVQSTCILISILTIILSQLLNSFTTTNKMLSDIKKQATGEDEQQLLIQQFLINQFKIQDIDLFSSINLQTKLQYAELIKQNIIKQLKNTTGLSIFMASIINSNQYKLDQQYKQLLKQDEFDERLLIPDRQKNLTPKKLTPNLNTLKSINIKQLAMQSKCDQSRELSSSSSQQQQQNRYQKLLNYELDTKITLTTNLREIKLPQTVLMSPYAQQSIVATPMTEAMEMYNWIHEKQQPFKKLFKNGILNVNSILSHIPQTLLNLQNQSKFYDLIDQTFNECIQYCQESNLIDENKSKTNQYWTLYILLLDKSNFQIDVSMLKSLICFCIECVYFILNKQSQLLDQLMQKCDIQHYQLWKWLDFFLNQFDTKIPHQLKEHILDIEVKFVSYSIWACDSQSELIKFLNEIHLSRYQQNNNQMNRLFKRVLHYCAFQIQIICSNIKLQEQLQEYIWITIKYIISEKTDHLRHHSLDQVVLASIYAVTKLTGNQLKFQQIINAYEITNTWYSKQFIKKIVCNTYISNDSMGDIVSYYNQSFIPQIKSFMLQMSNEIKSNSVPQSPMNNKNPALNNKVLDSPLRDILPKQQSVTQNFQSQHAGLMTPATQLLYAYQESPLLKQQAKPQQQLPQSKENMYNNSNINNKIDYSQETQDFILKKFEQLKNNKSKQINSKTSFSILQQGTPKIMNSSRTNNSAMLQHNQTQNSQQSNEQNSTFCKLLNFEQ</sequence>
<evidence type="ECO:0000256" key="1">
    <source>
        <dbReference type="SAM" id="MobiDB-lite"/>
    </source>
</evidence>
<dbReference type="InterPro" id="IPR028309">
    <property type="entry name" value="RB_fam"/>
</dbReference>
<evidence type="ECO:0000259" key="2">
    <source>
        <dbReference type="Pfam" id="PF01857"/>
    </source>
</evidence>
<dbReference type="GO" id="GO:2000134">
    <property type="term" value="P:negative regulation of G1/S transition of mitotic cell cycle"/>
    <property type="evidence" value="ECO:0007669"/>
    <property type="project" value="TreeGrafter"/>
</dbReference>
<dbReference type="Proteomes" id="UP000692954">
    <property type="component" value="Unassembled WGS sequence"/>
</dbReference>
<dbReference type="PANTHER" id="PTHR13742">
    <property type="entry name" value="RETINOBLASTOMA-ASSOCIATED PROTEIN RB -RELATED"/>
    <property type="match status" value="1"/>
</dbReference>
<gene>
    <name evidence="3" type="ORF">PSON_ATCC_30995.1.T0690198</name>
</gene>
<accession>A0A8S1P4U2</accession>
<dbReference type="GO" id="GO:0030154">
    <property type="term" value="P:cell differentiation"/>
    <property type="evidence" value="ECO:0007669"/>
    <property type="project" value="TreeGrafter"/>
</dbReference>
<dbReference type="EMBL" id="CAJJDN010000069">
    <property type="protein sequence ID" value="CAD8098042.1"/>
    <property type="molecule type" value="Genomic_DNA"/>
</dbReference>
<organism evidence="3 4">
    <name type="scientific">Paramecium sonneborni</name>
    <dbReference type="NCBI Taxonomy" id="65129"/>
    <lineage>
        <taxon>Eukaryota</taxon>
        <taxon>Sar</taxon>
        <taxon>Alveolata</taxon>
        <taxon>Ciliophora</taxon>
        <taxon>Intramacronucleata</taxon>
        <taxon>Oligohymenophorea</taxon>
        <taxon>Peniculida</taxon>
        <taxon>Parameciidae</taxon>
        <taxon>Paramecium</taxon>
    </lineage>
</organism>
<evidence type="ECO:0000313" key="3">
    <source>
        <dbReference type="EMBL" id="CAD8098042.1"/>
    </source>
</evidence>
<dbReference type="InterPro" id="IPR002719">
    <property type="entry name" value="RB_B"/>
</dbReference>
<dbReference type="PANTHER" id="PTHR13742:SF17">
    <property type="entry name" value="RE32990P-RELATED"/>
    <property type="match status" value="1"/>
</dbReference>
<name>A0A8S1P4U2_9CILI</name>
<dbReference type="GO" id="GO:0005634">
    <property type="term" value="C:nucleus"/>
    <property type="evidence" value="ECO:0007669"/>
    <property type="project" value="InterPro"/>
</dbReference>
<dbReference type="OrthoDB" id="296545at2759"/>
<evidence type="ECO:0000313" key="4">
    <source>
        <dbReference type="Proteomes" id="UP000692954"/>
    </source>
</evidence>